<dbReference type="AlphaFoldDB" id="A0A7R9G0D4"/>
<dbReference type="Gene3D" id="2.60.120.290">
    <property type="entry name" value="Spermadhesin, CUB domain"/>
    <property type="match status" value="1"/>
</dbReference>
<dbReference type="GO" id="GO:0005886">
    <property type="term" value="C:plasma membrane"/>
    <property type="evidence" value="ECO:0007669"/>
    <property type="project" value="TreeGrafter"/>
</dbReference>
<gene>
    <name evidence="4" type="ORF">TSIB3V08_LOCUS5132</name>
</gene>
<name>A0A7R9G0D4_TIMSH</name>
<dbReference type="SMART" id="SM00042">
    <property type="entry name" value="CUB"/>
    <property type="match status" value="1"/>
</dbReference>
<keyword evidence="1" id="KW-1015">Disulfide bond</keyword>
<dbReference type="EMBL" id="OC001935">
    <property type="protein sequence ID" value="CAD7260979.1"/>
    <property type="molecule type" value="Genomic_DNA"/>
</dbReference>
<dbReference type="CDD" id="cd00041">
    <property type="entry name" value="CUB"/>
    <property type="match status" value="1"/>
</dbReference>
<proteinExistence type="predicted"/>
<evidence type="ECO:0000313" key="4">
    <source>
        <dbReference type="EMBL" id="CAD7260979.1"/>
    </source>
</evidence>
<dbReference type="InterPro" id="IPR035914">
    <property type="entry name" value="Sperma_CUB_dom_sf"/>
</dbReference>
<protein>
    <recommendedName>
        <fullName evidence="3">CUB domain-containing protein</fullName>
    </recommendedName>
</protein>
<evidence type="ECO:0000256" key="2">
    <source>
        <dbReference type="PROSITE-ProRule" id="PRU00059"/>
    </source>
</evidence>
<comment type="caution">
    <text evidence="2">Lacks conserved residue(s) required for the propagation of feature annotation.</text>
</comment>
<reference evidence="4" key="1">
    <citation type="submission" date="2020-11" db="EMBL/GenBank/DDBJ databases">
        <authorList>
            <person name="Tran Van P."/>
        </authorList>
    </citation>
    <scope>NUCLEOTIDE SEQUENCE</scope>
</reference>
<dbReference type="InterPro" id="IPR000859">
    <property type="entry name" value="CUB_dom"/>
</dbReference>
<evidence type="ECO:0000256" key="1">
    <source>
        <dbReference type="ARBA" id="ARBA00023157"/>
    </source>
</evidence>
<dbReference type="PANTHER" id="PTHR47537">
    <property type="entry name" value="CUBILIN"/>
    <property type="match status" value="1"/>
</dbReference>
<feature type="domain" description="CUB" evidence="3">
    <location>
        <begin position="91"/>
        <end position="215"/>
    </location>
</feature>
<dbReference type="PROSITE" id="PS01180">
    <property type="entry name" value="CUB"/>
    <property type="match status" value="1"/>
</dbReference>
<accession>A0A7R9G0D4</accession>
<organism evidence="4">
    <name type="scientific">Timema shepardi</name>
    <name type="common">Walking stick</name>
    <dbReference type="NCBI Taxonomy" id="629360"/>
    <lineage>
        <taxon>Eukaryota</taxon>
        <taxon>Metazoa</taxon>
        <taxon>Ecdysozoa</taxon>
        <taxon>Arthropoda</taxon>
        <taxon>Hexapoda</taxon>
        <taxon>Insecta</taxon>
        <taxon>Pterygota</taxon>
        <taxon>Neoptera</taxon>
        <taxon>Polyneoptera</taxon>
        <taxon>Phasmatodea</taxon>
        <taxon>Timematodea</taxon>
        <taxon>Timematoidea</taxon>
        <taxon>Timematidae</taxon>
        <taxon>Timema</taxon>
    </lineage>
</organism>
<dbReference type="PANTHER" id="PTHR47537:SF3">
    <property type="entry name" value="CUB DOMAIN-CONTAINING PROTEIN"/>
    <property type="match status" value="1"/>
</dbReference>
<dbReference type="InterPro" id="IPR053207">
    <property type="entry name" value="Non-NMDA_GluR_Accessory"/>
</dbReference>
<dbReference type="Pfam" id="PF00431">
    <property type="entry name" value="CUB"/>
    <property type="match status" value="1"/>
</dbReference>
<dbReference type="SUPFAM" id="SSF49854">
    <property type="entry name" value="Spermadhesin, CUB domain"/>
    <property type="match status" value="1"/>
</dbReference>
<sequence>MGHSGSQNFGLCHYGSRDIGMAHSGYQNFGMSHYDYRDIDMAHYGSQNFGLSHDGSRNFRLDHSGSQNFGLAHSGSQKFGARLWPISLAECDWLYQDFSCREPSSCVLASPGYPGLYPPNRQCKYHITTSSIHTQVRITFTALLLPHNHCATDYIAIYQGSTPSSPLLTTVCANRKTQIQYIGPNLLLEFRSRDCLTDGSTNSISHMFVGFYVTSSGPSVPPYDYNGFVASLEFTEKSMSTETPFGLTARTTEPGVMMDGTSPPRQAPTCHQVFSGNVTRSGHFDSRSQPWSATCSVTFLGRPTDVVHVSLFNYRLRAHSCQSTIEVFDGLVENSLKPIKKICSPIIKHARDPSGRFLEQQSFLSTGNLMTLTMKMFTAPTSTSDIEFLDGAFLFHDEQVDGTLQPATLCDVDYFGLSSPREGRVSNPGTQHLFWNIEGPLRCTQRFVPAANQSVTLTVTRLVRLTPDPHCHTQCGDGGCRCVSSMLPLSQMDHLLLLTESGQTMSCLCGDFQLTNALIVLSSTAEDEEIEVRISQEWLPVSVRSWSPVHVIYSVAHYSWTMKGFTFAATYNFHTDGVCGHNILTQQSGETLFQSGDLFLTGETQSRNLSMMNTKLNHFYFLDCSWLLDYKIERQLTVELETSQNRPCTAWNVSVHRYESTRADKTGESLHTFCPRDRSKSYSLPWKLNTVLLRLRAMTRLLPDYAIRWRSLVVYANTRVSGPTSGPAVSASSEESNPSMWRSAFLAWLVSTLAS</sequence>
<evidence type="ECO:0000259" key="3">
    <source>
        <dbReference type="PROSITE" id="PS01180"/>
    </source>
</evidence>